<proteinExistence type="predicted"/>
<dbReference type="EMBL" id="JABXXO010000004">
    <property type="protein sequence ID" value="KAF7779027.1"/>
    <property type="molecule type" value="Genomic_DNA"/>
</dbReference>
<dbReference type="InterPro" id="IPR003034">
    <property type="entry name" value="SAP_dom"/>
</dbReference>
<evidence type="ECO:0000256" key="1">
    <source>
        <dbReference type="SAM" id="MobiDB-lite"/>
    </source>
</evidence>
<comment type="caution">
    <text evidence="4">The sequence shown here is derived from an EMBL/GenBank/DDBJ whole genome shotgun (WGS) entry which is preliminary data.</text>
</comment>
<gene>
    <name evidence="4" type="ORF">Agabi119p4_3372</name>
    <name evidence="5" type="ORF">Agabi119p4_3375</name>
</gene>
<keyword evidence="2" id="KW-1133">Transmembrane helix</keyword>
<evidence type="ECO:0000313" key="5">
    <source>
        <dbReference type="EMBL" id="KAF7779030.1"/>
    </source>
</evidence>
<feature type="region of interest" description="Disordered" evidence="1">
    <location>
        <begin position="140"/>
        <end position="163"/>
    </location>
</feature>
<feature type="domain" description="SAP" evidence="3">
    <location>
        <begin position="196"/>
        <end position="230"/>
    </location>
</feature>
<evidence type="ECO:0000313" key="6">
    <source>
        <dbReference type="Proteomes" id="UP000629468"/>
    </source>
</evidence>
<evidence type="ECO:0000313" key="4">
    <source>
        <dbReference type="EMBL" id="KAF7779027.1"/>
    </source>
</evidence>
<evidence type="ECO:0000259" key="3">
    <source>
        <dbReference type="PROSITE" id="PS50800"/>
    </source>
</evidence>
<keyword evidence="2" id="KW-0472">Membrane</keyword>
<dbReference type="Pfam" id="PF02037">
    <property type="entry name" value="SAP"/>
    <property type="match status" value="1"/>
</dbReference>
<sequence length="576" mass="64459">MGSPFTHVHNGDCESVPGSNPLSAHLDLCAQYHLQKWPLDLPAVPSSFFKFETEFELELKSASTTTTTVVYTTSAPTSTARLASFTAVSDSNSTLRLGSLTLQVLLLSNVLGAFELVLFNLILIYLTYRIFSRTSMVQSPDWDASGDDLEKGTPPTSHIDRCDQESAPPIKIKAESIYLPEKLLDDGEYSTMQVYILSKTRSELIELCRGFNLSIGGTKPALLDRLRHFASQPEQWKALLTNGARRPHRGLRKEANGTRKASTKVSAQRRENMFGYEASPHASAAQPPLPTARSKDNRSIEQKQNFLEWARRNVERNSSQVPHPFPPREVPVINATTLLSPLPPPLPSTAATAMPSLTLAPSSQPACLPASQPPFLAFAGHASVSPAVVPTVVVPNEKDKERAVQLGGNFVLRFRPSEIPYSAAAILSQDIPRIAKIWDDTLPCWDPAAAALTIHGHPVALRYWPQIYFRDPRQRWESLKRTWNAWKTIALYWHEIGAEGFWSEFTDESGKRWSYTRILDAIRKRRKEENLVIMDSAVKEFGPCFSSEFSYRKGKEKRVALTEPSAIARYYKRQKV</sequence>
<reference evidence="4 6" key="1">
    <citation type="journal article" name="Sci. Rep.">
        <title>Telomere-to-telomere assembled and centromere annotated genomes of the two main subspecies of the button mushroom Agaricus bisporus reveal especially polymorphic chromosome ends.</title>
        <authorList>
            <person name="Sonnenberg A.S.M."/>
            <person name="Sedaghat-Telgerd N."/>
            <person name="Lavrijssen B."/>
            <person name="Ohm R.A."/>
            <person name="Hendrickx P.M."/>
            <person name="Scholtmeijer K."/>
            <person name="Baars J.J.P."/>
            <person name="van Peer A."/>
        </authorList>
    </citation>
    <scope>NUCLEOTIDE SEQUENCE [LARGE SCALE GENOMIC DNA]</scope>
    <source>
        <strain evidence="4 6">H119_p4</strain>
    </source>
</reference>
<name>A0A8H7F6Y9_AGABI</name>
<dbReference type="AlphaFoldDB" id="A0A8H7F6Y9"/>
<dbReference type="PROSITE" id="PS50800">
    <property type="entry name" value="SAP"/>
    <property type="match status" value="1"/>
</dbReference>
<dbReference type="EMBL" id="JABXXO010000004">
    <property type="protein sequence ID" value="KAF7779030.1"/>
    <property type="molecule type" value="Genomic_DNA"/>
</dbReference>
<feature type="region of interest" description="Disordered" evidence="1">
    <location>
        <begin position="278"/>
        <end position="299"/>
    </location>
</feature>
<dbReference type="Proteomes" id="UP000629468">
    <property type="component" value="Unassembled WGS sequence"/>
</dbReference>
<evidence type="ECO:0000256" key="2">
    <source>
        <dbReference type="SAM" id="Phobius"/>
    </source>
</evidence>
<feature type="transmembrane region" description="Helical" evidence="2">
    <location>
        <begin position="104"/>
        <end position="128"/>
    </location>
</feature>
<keyword evidence="2" id="KW-0812">Transmembrane</keyword>
<protein>
    <recommendedName>
        <fullName evidence="3">SAP domain-containing protein</fullName>
    </recommendedName>
</protein>
<organism evidence="4 6">
    <name type="scientific">Agaricus bisporus var. burnettii</name>
    <dbReference type="NCBI Taxonomy" id="192524"/>
    <lineage>
        <taxon>Eukaryota</taxon>
        <taxon>Fungi</taxon>
        <taxon>Dikarya</taxon>
        <taxon>Basidiomycota</taxon>
        <taxon>Agaricomycotina</taxon>
        <taxon>Agaricomycetes</taxon>
        <taxon>Agaricomycetidae</taxon>
        <taxon>Agaricales</taxon>
        <taxon>Agaricineae</taxon>
        <taxon>Agaricaceae</taxon>
        <taxon>Agaricus</taxon>
    </lineage>
</organism>
<accession>A0A8H7F6Y9</accession>